<gene>
    <name evidence="6" type="ORF">ADUPG1_007774</name>
</gene>
<reference evidence="6" key="1">
    <citation type="submission" date="2022-03" db="EMBL/GenBank/DDBJ databases">
        <title>Draft genome sequence of Aduncisulcus paluster, a free-living microaerophilic Fornicata.</title>
        <authorList>
            <person name="Yuyama I."/>
            <person name="Kume K."/>
            <person name="Tamura T."/>
            <person name="Inagaki Y."/>
            <person name="Hashimoto T."/>
        </authorList>
    </citation>
    <scope>NUCLEOTIDE SEQUENCE</scope>
    <source>
        <strain evidence="6">NY0171</strain>
    </source>
</reference>
<dbReference type="PROSITE" id="PS50011">
    <property type="entry name" value="PROTEIN_KINASE_DOM"/>
    <property type="match status" value="1"/>
</dbReference>
<feature type="compositionally biased region" description="Low complexity" evidence="4">
    <location>
        <begin position="400"/>
        <end position="416"/>
    </location>
</feature>
<name>A0ABQ5KPI2_9EUKA</name>
<dbReference type="Gene3D" id="1.10.510.10">
    <property type="entry name" value="Transferase(Phosphotransferase) domain 1"/>
    <property type="match status" value="2"/>
</dbReference>
<dbReference type="SMART" id="SM00220">
    <property type="entry name" value="S_TKc"/>
    <property type="match status" value="1"/>
</dbReference>
<dbReference type="Proteomes" id="UP001057375">
    <property type="component" value="Unassembled WGS sequence"/>
</dbReference>
<dbReference type="InterPro" id="IPR011009">
    <property type="entry name" value="Kinase-like_dom_sf"/>
</dbReference>
<evidence type="ECO:0000256" key="1">
    <source>
        <dbReference type="ARBA" id="ARBA00022741"/>
    </source>
</evidence>
<sequence length="921" mass="104220">MSPQSSNIYTIIKPIDPQRPKDIEDVTLAEFVHNGGQDSIPIPRDDPAIINPHISCISGKDERKDKKYRREYDQSAEAQKMMIGKWNNGKFTSISIPFRSSTPIKGAYICIEKKTYFMVPNTFLCFIFSTSKKGKIFKKYEFPELESICWFYLPIDLADIVLCEIEGERLKEKKKITKKCFSIRSIVFIHRKKTPEEVFSREVNEIALKKLWTAAEMVKPEFIKEGDRLAVPISRDDPSILTPIVSMVESKDDSKSKESTRYDQSLMAQKMLKGEGGVYFSHLSVPFPSPILMKGIFICVDISCSPTFLFLFTHSDGQITSKMYEFARPKYYCEWYYLLVDLSNVIMCEIEGKGSWKENNSRYYRISSLMFKGTVMSAGSASSTFSRGTMQILSSSGFVSSIGNSSSTCGSSSTISKQKEDKEEAKKEEEKDNEMEDKHSHGEMKDSSDGGETKDKDQHDQKNKDKHKHKHKRKHPHIRVETLKSSKDITPLCVIGHGGFGEVLLVEVDGIPCVLKKMLRMADEKVVEGCKKEFKMQLRLFNDPKCFNRIPRPLYILDLLDADMKGVYGFLMEFCAGGSVKDFAKRWCTDDKYFKAEDENSCGFRDEDSESSFESSYSDSVGMDSQQDDILSFNPMTLNPVKVSALCVGMIECLDDVFIAKPTLVHRDVKPDNFLVRVDPDSKKCTVVLADLGLAQIQHSISSFMSSSMEADISSSLKITGDKSDHFEEEQKSSCGTPVYNSFEALKEGTQSQKSDGYSLGLSMLSLFTCIPPFLGHPALVRVKSDIYFMAKLSELIETGLTPKLSNSPLFKSLLTIEGGKYEPVYHCLNEVFNEITQFDVDLRMSVHEAREKVQTIKHLLPEIGEGWKCPSIDDIIDEHLHKPNGSVSTIQSKPMDSICMQNGWDDSQQLSQFRSKFDPK</sequence>
<comment type="caution">
    <text evidence="6">The sequence shown here is derived from an EMBL/GenBank/DDBJ whole genome shotgun (WGS) entry which is preliminary data.</text>
</comment>
<evidence type="ECO:0000313" key="7">
    <source>
        <dbReference type="Proteomes" id="UP001057375"/>
    </source>
</evidence>
<protein>
    <recommendedName>
        <fullName evidence="5">Protein kinase domain-containing protein</fullName>
    </recommendedName>
</protein>
<evidence type="ECO:0000256" key="3">
    <source>
        <dbReference type="PROSITE-ProRule" id="PRU10141"/>
    </source>
</evidence>
<keyword evidence="2 3" id="KW-0067">ATP-binding</keyword>
<dbReference type="SUPFAM" id="SSF56112">
    <property type="entry name" value="Protein kinase-like (PK-like)"/>
    <property type="match status" value="1"/>
</dbReference>
<dbReference type="InterPro" id="IPR017441">
    <property type="entry name" value="Protein_kinase_ATP_BS"/>
</dbReference>
<keyword evidence="1 3" id="KW-0547">Nucleotide-binding</keyword>
<dbReference type="InterPro" id="IPR008271">
    <property type="entry name" value="Ser/Thr_kinase_AS"/>
</dbReference>
<keyword evidence="7" id="KW-1185">Reference proteome</keyword>
<evidence type="ECO:0000256" key="2">
    <source>
        <dbReference type="ARBA" id="ARBA00022840"/>
    </source>
</evidence>
<dbReference type="InterPro" id="IPR000719">
    <property type="entry name" value="Prot_kinase_dom"/>
</dbReference>
<accession>A0ABQ5KPI2</accession>
<feature type="binding site" evidence="3">
    <location>
        <position position="516"/>
    </location>
    <ligand>
        <name>ATP</name>
        <dbReference type="ChEBI" id="CHEBI:30616"/>
    </ligand>
</feature>
<evidence type="ECO:0000256" key="4">
    <source>
        <dbReference type="SAM" id="MobiDB-lite"/>
    </source>
</evidence>
<dbReference type="PANTHER" id="PTHR24361">
    <property type="entry name" value="MITOGEN-ACTIVATED KINASE KINASE KINASE"/>
    <property type="match status" value="1"/>
</dbReference>
<evidence type="ECO:0000313" key="6">
    <source>
        <dbReference type="EMBL" id="GKT34418.1"/>
    </source>
</evidence>
<feature type="domain" description="Protein kinase" evidence="5">
    <location>
        <begin position="489"/>
        <end position="862"/>
    </location>
</feature>
<feature type="region of interest" description="Disordered" evidence="4">
    <location>
        <begin position="400"/>
        <end position="477"/>
    </location>
</feature>
<proteinExistence type="predicted"/>
<evidence type="ECO:0000259" key="5">
    <source>
        <dbReference type="PROSITE" id="PS50011"/>
    </source>
</evidence>
<dbReference type="Pfam" id="PF00069">
    <property type="entry name" value="Pkinase"/>
    <property type="match status" value="1"/>
</dbReference>
<organism evidence="6 7">
    <name type="scientific">Aduncisulcus paluster</name>
    <dbReference type="NCBI Taxonomy" id="2918883"/>
    <lineage>
        <taxon>Eukaryota</taxon>
        <taxon>Metamonada</taxon>
        <taxon>Carpediemonas-like organisms</taxon>
        <taxon>Aduncisulcus</taxon>
    </lineage>
</organism>
<dbReference type="PROSITE" id="PS00108">
    <property type="entry name" value="PROTEIN_KINASE_ST"/>
    <property type="match status" value="1"/>
</dbReference>
<feature type="compositionally biased region" description="Basic and acidic residues" evidence="4">
    <location>
        <begin position="417"/>
        <end position="463"/>
    </location>
</feature>
<feature type="region of interest" description="Disordered" evidence="4">
    <location>
        <begin position="601"/>
        <end position="621"/>
    </location>
</feature>
<feature type="compositionally biased region" description="Basic residues" evidence="4">
    <location>
        <begin position="464"/>
        <end position="477"/>
    </location>
</feature>
<dbReference type="PROSITE" id="PS00107">
    <property type="entry name" value="PROTEIN_KINASE_ATP"/>
    <property type="match status" value="1"/>
</dbReference>
<dbReference type="EMBL" id="BQXS01010807">
    <property type="protein sequence ID" value="GKT34418.1"/>
    <property type="molecule type" value="Genomic_DNA"/>
</dbReference>
<dbReference type="InterPro" id="IPR053235">
    <property type="entry name" value="Ser_Thr_kinase"/>
</dbReference>